<organism evidence="1 2">
    <name type="scientific">Ilyodon furcidens</name>
    <name type="common">goldbreast splitfin</name>
    <dbReference type="NCBI Taxonomy" id="33524"/>
    <lineage>
        <taxon>Eukaryota</taxon>
        <taxon>Metazoa</taxon>
        <taxon>Chordata</taxon>
        <taxon>Craniata</taxon>
        <taxon>Vertebrata</taxon>
        <taxon>Euteleostomi</taxon>
        <taxon>Actinopterygii</taxon>
        <taxon>Neopterygii</taxon>
        <taxon>Teleostei</taxon>
        <taxon>Neoteleostei</taxon>
        <taxon>Acanthomorphata</taxon>
        <taxon>Ovalentaria</taxon>
        <taxon>Atherinomorphae</taxon>
        <taxon>Cyprinodontiformes</taxon>
        <taxon>Goodeidae</taxon>
        <taxon>Ilyodon</taxon>
    </lineage>
</organism>
<dbReference type="EMBL" id="JAHRIQ010034085">
    <property type="protein sequence ID" value="MEQ2231385.1"/>
    <property type="molecule type" value="Genomic_DNA"/>
</dbReference>
<comment type="caution">
    <text evidence="1">The sequence shown here is derived from an EMBL/GenBank/DDBJ whole genome shotgun (WGS) entry which is preliminary data.</text>
</comment>
<reference evidence="1 2" key="1">
    <citation type="submission" date="2021-06" db="EMBL/GenBank/DDBJ databases">
        <authorList>
            <person name="Palmer J.M."/>
        </authorList>
    </citation>
    <scope>NUCLEOTIDE SEQUENCE [LARGE SCALE GENOMIC DNA]</scope>
    <source>
        <strain evidence="2">if_2019</strain>
        <tissue evidence="1">Muscle</tissue>
    </source>
</reference>
<dbReference type="Proteomes" id="UP001482620">
    <property type="component" value="Unassembled WGS sequence"/>
</dbReference>
<keyword evidence="2" id="KW-1185">Reference proteome</keyword>
<evidence type="ECO:0000313" key="1">
    <source>
        <dbReference type="EMBL" id="MEQ2231385.1"/>
    </source>
</evidence>
<protein>
    <submittedName>
        <fullName evidence="1">Uncharacterized protein</fullName>
    </submittedName>
</protein>
<accession>A0ABV0TES0</accession>
<gene>
    <name evidence="1" type="ORF">ILYODFUR_039043</name>
</gene>
<sequence length="102" mass="11169">MSRKHKNGTEENLVESIVNPGVSYESEQYQSDMQIDPSVKDVISKGEDNEVALCVQLLMAHFGEDLSGLILLADVYATAADIETTLSLPASPRLILHGIHFI</sequence>
<evidence type="ECO:0000313" key="2">
    <source>
        <dbReference type="Proteomes" id="UP001482620"/>
    </source>
</evidence>
<name>A0ABV0TES0_9TELE</name>
<proteinExistence type="predicted"/>